<feature type="transmembrane region" description="Helical" evidence="1">
    <location>
        <begin position="29"/>
        <end position="48"/>
    </location>
</feature>
<dbReference type="SUPFAM" id="SSF103473">
    <property type="entry name" value="MFS general substrate transporter"/>
    <property type="match status" value="1"/>
</dbReference>
<sequence>MYMWALLLLILSRFSLLLSTDYYYLLGCAAFLGLAKGFRTVYWSLVIPNYVPIERLAAALGLYSTLNGTFIWIGGPFLGFIRDVTGSYKKCIFVINTVTSITLTMWIAEFIYLRYKKRKEDVIEGVK</sequence>
<proteinExistence type="predicted"/>
<evidence type="ECO:0000256" key="2">
    <source>
        <dbReference type="SAM" id="SignalP"/>
    </source>
</evidence>
<reference evidence="3 4" key="1">
    <citation type="journal article" date="2024" name="BMC Genomics">
        <title>De novo assembly and annotation of Popillia japonica's genome with initial clues to its potential as an invasive pest.</title>
        <authorList>
            <person name="Cucini C."/>
            <person name="Boschi S."/>
            <person name="Funari R."/>
            <person name="Cardaioli E."/>
            <person name="Iannotti N."/>
            <person name="Marturano G."/>
            <person name="Paoli F."/>
            <person name="Bruttini M."/>
            <person name="Carapelli A."/>
            <person name="Frati F."/>
            <person name="Nardi F."/>
        </authorList>
    </citation>
    <scope>NUCLEOTIDE SEQUENCE [LARGE SCALE GENOMIC DNA]</scope>
    <source>
        <strain evidence="3">DMR45628</strain>
    </source>
</reference>
<dbReference type="Pfam" id="PF07690">
    <property type="entry name" value="MFS_1"/>
    <property type="match status" value="1"/>
</dbReference>
<feature type="transmembrane region" description="Helical" evidence="1">
    <location>
        <begin position="60"/>
        <end position="81"/>
    </location>
</feature>
<accession>A0AAW1N2K8</accession>
<name>A0AAW1N2K8_POPJA</name>
<keyword evidence="1" id="KW-0812">Transmembrane</keyword>
<dbReference type="AlphaFoldDB" id="A0AAW1N2K8"/>
<dbReference type="InterPro" id="IPR050327">
    <property type="entry name" value="Proton-linked_MCT"/>
</dbReference>
<dbReference type="Proteomes" id="UP001458880">
    <property type="component" value="Unassembled WGS sequence"/>
</dbReference>
<dbReference type="InterPro" id="IPR011701">
    <property type="entry name" value="MFS"/>
</dbReference>
<feature type="transmembrane region" description="Helical" evidence="1">
    <location>
        <begin position="93"/>
        <end position="113"/>
    </location>
</feature>
<dbReference type="PANTHER" id="PTHR11360:SF237">
    <property type="entry name" value="MONOCARBOXYLATE TRANSPORTER 12-B-LIKE PROTEIN"/>
    <property type="match status" value="1"/>
</dbReference>
<dbReference type="PANTHER" id="PTHR11360">
    <property type="entry name" value="MONOCARBOXYLATE TRANSPORTER"/>
    <property type="match status" value="1"/>
</dbReference>
<evidence type="ECO:0000256" key="1">
    <source>
        <dbReference type="SAM" id="Phobius"/>
    </source>
</evidence>
<organism evidence="3 4">
    <name type="scientific">Popillia japonica</name>
    <name type="common">Japanese beetle</name>
    <dbReference type="NCBI Taxonomy" id="7064"/>
    <lineage>
        <taxon>Eukaryota</taxon>
        <taxon>Metazoa</taxon>
        <taxon>Ecdysozoa</taxon>
        <taxon>Arthropoda</taxon>
        <taxon>Hexapoda</taxon>
        <taxon>Insecta</taxon>
        <taxon>Pterygota</taxon>
        <taxon>Neoptera</taxon>
        <taxon>Endopterygota</taxon>
        <taxon>Coleoptera</taxon>
        <taxon>Polyphaga</taxon>
        <taxon>Scarabaeiformia</taxon>
        <taxon>Scarabaeidae</taxon>
        <taxon>Rutelinae</taxon>
        <taxon>Popillia</taxon>
    </lineage>
</organism>
<comment type="caution">
    <text evidence="3">The sequence shown here is derived from an EMBL/GenBank/DDBJ whole genome shotgun (WGS) entry which is preliminary data.</text>
</comment>
<dbReference type="InterPro" id="IPR036259">
    <property type="entry name" value="MFS_trans_sf"/>
</dbReference>
<feature type="signal peptide" evidence="2">
    <location>
        <begin position="1"/>
        <end position="19"/>
    </location>
</feature>
<keyword evidence="2" id="KW-0732">Signal</keyword>
<evidence type="ECO:0000313" key="3">
    <source>
        <dbReference type="EMBL" id="KAK9752906.1"/>
    </source>
</evidence>
<protein>
    <submittedName>
        <fullName evidence="3">Uncharacterized protein</fullName>
    </submittedName>
</protein>
<keyword evidence="1" id="KW-1133">Transmembrane helix</keyword>
<gene>
    <name evidence="3" type="ORF">QE152_g3907</name>
</gene>
<keyword evidence="1" id="KW-0472">Membrane</keyword>
<keyword evidence="4" id="KW-1185">Reference proteome</keyword>
<dbReference type="Gene3D" id="1.20.1250.20">
    <property type="entry name" value="MFS general substrate transporter like domains"/>
    <property type="match status" value="1"/>
</dbReference>
<dbReference type="GO" id="GO:0008028">
    <property type="term" value="F:monocarboxylic acid transmembrane transporter activity"/>
    <property type="evidence" value="ECO:0007669"/>
    <property type="project" value="TreeGrafter"/>
</dbReference>
<evidence type="ECO:0000313" key="4">
    <source>
        <dbReference type="Proteomes" id="UP001458880"/>
    </source>
</evidence>
<feature type="chain" id="PRO_5043632033" evidence="2">
    <location>
        <begin position="20"/>
        <end position="127"/>
    </location>
</feature>
<dbReference type="EMBL" id="JASPKY010000017">
    <property type="protein sequence ID" value="KAK9752906.1"/>
    <property type="molecule type" value="Genomic_DNA"/>
</dbReference>